<accession>A0A1Y0YQ94</accession>
<evidence type="ECO:0000313" key="7">
    <source>
        <dbReference type="Proteomes" id="UP000595038"/>
    </source>
</evidence>
<dbReference type="GeneID" id="92859732"/>
<dbReference type="AlphaFoldDB" id="A0A1Y0YQ94"/>
<dbReference type="Proteomes" id="UP000595038">
    <property type="component" value="Chromosome"/>
</dbReference>
<evidence type="ECO:0000259" key="2">
    <source>
        <dbReference type="Pfam" id="PF00534"/>
    </source>
</evidence>
<dbReference type="InterPro" id="IPR028098">
    <property type="entry name" value="Glyco_trans_4-like_N"/>
</dbReference>
<evidence type="ECO:0000259" key="3">
    <source>
        <dbReference type="Pfam" id="PF13579"/>
    </source>
</evidence>
<gene>
    <name evidence="5" type="ORF">CHCC16736_4050</name>
    <name evidence="4" type="ORF">I6G80_06745</name>
</gene>
<evidence type="ECO:0000313" key="4">
    <source>
        <dbReference type="EMBL" id="QPR73958.1"/>
    </source>
</evidence>
<sequence length="386" mass="42728">MNDGSVRPKRVLHIVSGMNRGGAETMIMNIYRHTDRRHIQFDFISHREETCDYDPEIITRGGRVFYVPSIGRSGPVAYIKNIRRILVEKGPYAAVHAHTDFQTGFAALAARLAGVPVRVCHSHNTAWKPNPRFWDTWQLLAFRRLIFSSATALCACGKDAGRFLFGAKKMGENAVHLLQNGIELDRFKEANGVSKTNAKKSFGIKEDALVIGHVGRFFEQKNHAFLLGLAAYCKKSGIPFQAVFAGDGPLRRQMEEKAAALGVKDDILFLGVVEDIPALMQAFDVFVMPSLFEGLPLVLVEAQASGLPCIVSDNITEETDLGLGLLQRLSLNAGFERWAEDISRAAQPKKPAWPEIERSLAERGYDAKANLARLMDIYSISAAEGQ</sequence>
<protein>
    <submittedName>
        <fullName evidence="4">Glycosyltransferase family 1 protein</fullName>
    </submittedName>
    <submittedName>
        <fullName evidence="5">Putative glycosyltransferase EpsF</fullName>
    </submittedName>
</protein>
<organism evidence="5 6">
    <name type="scientific">Bacillus licheniformis</name>
    <dbReference type="NCBI Taxonomy" id="1402"/>
    <lineage>
        <taxon>Bacteria</taxon>
        <taxon>Bacillati</taxon>
        <taxon>Bacillota</taxon>
        <taxon>Bacilli</taxon>
        <taxon>Bacillales</taxon>
        <taxon>Bacillaceae</taxon>
        <taxon>Bacillus</taxon>
    </lineage>
</organism>
<feature type="domain" description="Glycosyltransferase subfamily 4-like N-terminal" evidence="3">
    <location>
        <begin position="21"/>
        <end position="181"/>
    </location>
</feature>
<dbReference type="InterPro" id="IPR001296">
    <property type="entry name" value="Glyco_trans_1"/>
</dbReference>
<feature type="domain" description="Glycosyl transferase family 1" evidence="2">
    <location>
        <begin position="195"/>
        <end position="313"/>
    </location>
</feature>
<name>A0A1Y0YQ94_BACLI</name>
<reference evidence="5 6" key="1">
    <citation type="submission" date="2019-06" db="EMBL/GenBank/DDBJ databases">
        <title>Genome sequence analysis of &gt;100 Bacillus licheniformis strains suggests intrinsic resistance to this species.</title>
        <authorList>
            <person name="Wels M."/>
            <person name="Siezen R.J."/>
            <person name="Johansen E."/>
            <person name="Stuer-Lauridsen B."/>
            <person name="Bjerre K."/>
            <person name="Nielsen B.K.K."/>
        </authorList>
    </citation>
    <scope>NUCLEOTIDE SEQUENCE [LARGE SCALE GENOMIC DNA]</scope>
    <source>
        <strain evidence="5 6">BAC-16736</strain>
    </source>
</reference>
<dbReference type="Pfam" id="PF00534">
    <property type="entry name" value="Glycos_transf_1"/>
    <property type="match status" value="1"/>
</dbReference>
<dbReference type="OMA" id="IGHVGRF"/>
<dbReference type="Proteomes" id="UP000435910">
    <property type="component" value="Unassembled WGS sequence"/>
</dbReference>
<comment type="similarity">
    <text evidence="1">Belongs to the glycosyltransferase group 1 family. Glycosyltransferase 4 subfamily.</text>
</comment>
<dbReference type="RefSeq" id="WP_003185511.1">
    <property type="nucleotide sequence ID" value="NZ_BOQU01000006.1"/>
</dbReference>
<evidence type="ECO:0000256" key="1">
    <source>
        <dbReference type="ARBA" id="ARBA00009481"/>
    </source>
</evidence>
<dbReference type="EMBL" id="CP065647">
    <property type="protein sequence ID" value="QPR73958.1"/>
    <property type="molecule type" value="Genomic_DNA"/>
</dbReference>
<proteinExistence type="inferred from homology"/>
<dbReference type="Gene3D" id="3.40.50.2000">
    <property type="entry name" value="Glycogen Phosphorylase B"/>
    <property type="match status" value="2"/>
</dbReference>
<dbReference type="EMBL" id="NILC01000004">
    <property type="protein sequence ID" value="TWL33238.1"/>
    <property type="molecule type" value="Genomic_DNA"/>
</dbReference>
<dbReference type="InterPro" id="IPR050194">
    <property type="entry name" value="Glycosyltransferase_grp1"/>
</dbReference>
<keyword evidence="5" id="KW-0808">Transferase</keyword>
<reference evidence="4 7" key="2">
    <citation type="submission" date="2020-12" db="EMBL/GenBank/DDBJ databases">
        <title>FDA dAtabase for Regulatory Grade micrObial Sequences (FDA-ARGOS): Supporting development and validation of Infectious Disease Dx tests.</title>
        <authorList>
            <person name="Nelson B."/>
            <person name="Plummer A."/>
            <person name="Tallon L."/>
            <person name="Sadzewicz L."/>
            <person name="Zhao X."/>
            <person name="Boylan J."/>
            <person name="Ott S."/>
            <person name="Bowen H."/>
            <person name="Vavikolanu K."/>
            <person name="Mehta A."/>
            <person name="Aluvathingal J."/>
            <person name="Nadendla S."/>
            <person name="Myers T."/>
            <person name="Yan Y."/>
            <person name="Sichtig H."/>
        </authorList>
    </citation>
    <scope>NUCLEOTIDE SEQUENCE [LARGE SCALE GENOMIC DNA]</scope>
    <source>
        <strain evidence="4 7">FDAARGOS_923</strain>
    </source>
</reference>
<dbReference type="CDD" id="cd03812">
    <property type="entry name" value="GT4_CapH-like"/>
    <property type="match status" value="1"/>
</dbReference>
<dbReference type="GO" id="GO:0016757">
    <property type="term" value="F:glycosyltransferase activity"/>
    <property type="evidence" value="ECO:0007669"/>
    <property type="project" value="InterPro"/>
</dbReference>
<evidence type="ECO:0000313" key="6">
    <source>
        <dbReference type="Proteomes" id="UP000435910"/>
    </source>
</evidence>
<dbReference type="Pfam" id="PF13579">
    <property type="entry name" value="Glyco_trans_4_4"/>
    <property type="match status" value="1"/>
</dbReference>
<dbReference type="PANTHER" id="PTHR45947:SF14">
    <property type="entry name" value="SLL1723 PROTEIN"/>
    <property type="match status" value="1"/>
</dbReference>
<dbReference type="SUPFAM" id="SSF53756">
    <property type="entry name" value="UDP-Glycosyltransferase/glycogen phosphorylase"/>
    <property type="match status" value="1"/>
</dbReference>
<evidence type="ECO:0000313" key="5">
    <source>
        <dbReference type="EMBL" id="TWL33238.1"/>
    </source>
</evidence>
<dbReference type="PANTHER" id="PTHR45947">
    <property type="entry name" value="SULFOQUINOVOSYL TRANSFERASE SQD2"/>
    <property type="match status" value="1"/>
</dbReference>